<dbReference type="Proteomes" id="UP000193487">
    <property type="component" value="Unassembled WGS sequence"/>
</dbReference>
<sequence length="187" mass="19672">MHCGGTAVIERPPSPHNLVGNNWPEIDETAVGAVGMQIIHAGTGAQTAETKTYGDGHAYHSVARSGLEAPINAAFRVGAMASELARWYGKGGAEIEATAGSLTTTKVMIAIEVAAAEATIAAKESEIAALQATSLPPQIREQQIQRLRNEIQQTINEAKRDIEALYKGLYTPTTPAPLGLTVAVECV</sequence>
<name>A0A1X1Y1Z3_9MYCO</name>
<dbReference type="AlphaFoldDB" id="A0A1X1Y1Z3"/>
<reference evidence="2 3" key="1">
    <citation type="submission" date="2016-01" db="EMBL/GenBank/DDBJ databases">
        <title>The new phylogeny of the genus Mycobacterium.</title>
        <authorList>
            <person name="Tarcisio F."/>
            <person name="Conor M."/>
            <person name="Antonella G."/>
            <person name="Elisabetta G."/>
            <person name="Giulia F.S."/>
            <person name="Sara T."/>
            <person name="Anna F."/>
            <person name="Clotilde B."/>
            <person name="Roberto B."/>
            <person name="Veronica D.S."/>
            <person name="Fabio R."/>
            <person name="Monica P."/>
            <person name="Olivier J."/>
            <person name="Enrico T."/>
            <person name="Nicola S."/>
        </authorList>
    </citation>
    <scope>NUCLEOTIDE SEQUENCE [LARGE SCALE GENOMIC DNA]</scope>
    <source>
        <strain evidence="2 3">DSM 45166</strain>
    </source>
</reference>
<keyword evidence="3" id="KW-1185">Reference proteome</keyword>
<feature type="coiled-coil region" evidence="1">
    <location>
        <begin position="113"/>
        <end position="168"/>
    </location>
</feature>
<evidence type="ECO:0000313" key="3">
    <source>
        <dbReference type="Proteomes" id="UP000193487"/>
    </source>
</evidence>
<evidence type="ECO:0000256" key="1">
    <source>
        <dbReference type="SAM" id="Coils"/>
    </source>
</evidence>
<proteinExistence type="predicted"/>
<evidence type="ECO:0000313" key="2">
    <source>
        <dbReference type="EMBL" id="ORW05108.1"/>
    </source>
</evidence>
<dbReference type="EMBL" id="LQPE01000090">
    <property type="protein sequence ID" value="ORW05108.1"/>
    <property type="molecule type" value="Genomic_DNA"/>
</dbReference>
<protein>
    <submittedName>
        <fullName evidence="2">Uncharacterized protein</fullName>
    </submittedName>
</protein>
<keyword evidence="1" id="KW-0175">Coiled coil</keyword>
<organism evidence="2 3">
    <name type="scientific">Mycobacterium kyorinense</name>
    <dbReference type="NCBI Taxonomy" id="487514"/>
    <lineage>
        <taxon>Bacteria</taxon>
        <taxon>Bacillati</taxon>
        <taxon>Actinomycetota</taxon>
        <taxon>Actinomycetes</taxon>
        <taxon>Mycobacteriales</taxon>
        <taxon>Mycobacteriaceae</taxon>
        <taxon>Mycobacterium</taxon>
    </lineage>
</organism>
<comment type="caution">
    <text evidence="2">The sequence shown here is derived from an EMBL/GenBank/DDBJ whole genome shotgun (WGS) entry which is preliminary data.</text>
</comment>
<accession>A0A1X1Y1Z3</accession>
<gene>
    <name evidence="2" type="ORF">AWC14_01970</name>
</gene>